<feature type="region of interest" description="Disordered" evidence="1">
    <location>
        <begin position="1"/>
        <end position="31"/>
    </location>
</feature>
<feature type="transmembrane region" description="Helical" evidence="2">
    <location>
        <begin position="193"/>
        <end position="218"/>
    </location>
</feature>
<dbReference type="InterPro" id="IPR009214">
    <property type="entry name" value="DUF1129"/>
</dbReference>
<dbReference type="Proteomes" id="UP000562464">
    <property type="component" value="Unassembled WGS sequence"/>
</dbReference>
<evidence type="ECO:0000256" key="1">
    <source>
        <dbReference type="SAM" id="MobiDB-lite"/>
    </source>
</evidence>
<name>A0A841C7J3_9LACT</name>
<accession>A0A841C7J3</accession>
<feature type="transmembrane region" description="Helical" evidence="2">
    <location>
        <begin position="121"/>
        <end position="144"/>
    </location>
</feature>
<keyword evidence="2" id="KW-0472">Membrane</keyword>
<dbReference type="SUPFAM" id="SSF158560">
    <property type="entry name" value="BH3980-like"/>
    <property type="match status" value="1"/>
</dbReference>
<organism evidence="3 4">
    <name type="scientific">Lactovum miscens</name>
    <dbReference type="NCBI Taxonomy" id="190387"/>
    <lineage>
        <taxon>Bacteria</taxon>
        <taxon>Bacillati</taxon>
        <taxon>Bacillota</taxon>
        <taxon>Bacilli</taxon>
        <taxon>Lactobacillales</taxon>
        <taxon>Streptococcaceae</taxon>
        <taxon>Lactovum</taxon>
    </lineage>
</organism>
<dbReference type="AlphaFoldDB" id="A0A841C7J3"/>
<protein>
    <submittedName>
        <fullName evidence="3">Putative membrane-anchored protein</fullName>
    </submittedName>
</protein>
<sequence length="258" mass="28525">MKNEKETAVDSTRNKNDITAENVNENSISTPSEIDNNFDLSALTAKNSDYVHSVTRGLLIEGKTDEQVKEILSEIVLQILEAQKTGITARNLLGTPTEFIEQYKPKVGSKNVKETNKDPKLMILDSILLLLALLSALYGIMMFINNNSGVTYGITTIVLSAITGGLALYQVYRVQLAITTRKEKTKGFARFKPSILLAVYAIIWIFVTSLGALIPLAFNPVLGGIPYVAIAVIAFGIRYLLKRRYNIQSAMVPRNQLK</sequence>
<reference evidence="3 4" key="1">
    <citation type="submission" date="2020-08" db="EMBL/GenBank/DDBJ databases">
        <title>Genomic Encyclopedia of Type Strains, Phase IV (KMG-IV): sequencing the most valuable type-strain genomes for metagenomic binning, comparative biology and taxonomic classification.</title>
        <authorList>
            <person name="Goeker M."/>
        </authorList>
    </citation>
    <scope>NUCLEOTIDE SEQUENCE [LARGE SCALE GENOMIC DNA]</scope>
    <source>
        <strain evidence="3 4">DSM 14925</strain>
    </source>
</reference>
<dbReference type="PIRSF" id="PIRSF033111">
    <property type="entry name" value="UCP033111"/>
    <property type="match status" value="1"/>
</dbReference>
<feature type="transmembrane region" description="Helical" evidence="2">
    <location>
        <begin position="224"/>
        <end position="241"/>
    </location>
</feature>
<feature type="compositionally biased region" description="Polar residues" evidence="1">
    <location>
        <begin position="19"/>
        <end position="31"/>
    </location>
</feature>
<dbReference type="RefSeq" id="WP_183538490.1">
    <property type="nucleotide sequence ID" value="NZ_DASWOY010000027.1"/>
</dbReference>
<keyword evidence="4" id="KW-1185">Reference proteome</keyword>
<proteinExistence type="predicted"/>
<keyword evidence="2" id="KW-1133">Transmembrane helix</keyword>
<comment type="caution">
    <text evidence="3">The sequence shown here is derived from an EMBL/GenBank/DDBJ whole genome shotgun (WGS) entry which is preliminary data.</text>
</comment>
<evidence type="ECO:0000313" key="4">
    <source>
        <dbReference type="Proteomes" id="UP000562464"/>
    </source>
</evidence>
<feature type="compositionally biased region" description="Basic and acidic residues" evidence="1">
    <location>
        <begin position="1"/>
        <end position="18"/>
    </location>
</feature>
<keyword evidence="2" id="KW-0812">Transmembrane</keyword>
<dbReference type="EMBL" id="JACHHV010000002">
    <property type="protein sequence ID" value="MBB5887369.1"/>
    <property type="molecule type" value="Genomic_DNA"/>
</dbReference>
<evidence type="ECO:0000313" key="3">
    <source>
        <dbReference type="EMBL" id="MBB5887369.1"/>
    </source>
</evidence>
<evidence type="ECO:0000256" key="2">
    <source>
        <dbReference type="SAM" id="Phobius"/>
    </source>
</evidence>
<gene>
    <name evidence="3" type="ORF">HNQ37_000239</name>
</gene>
<dbReference type="Pfam" id="PF06570">
    <property type="entry name" value="DUF1129"/>
    <property type="match status" value="1"/>
</dbReference>
<feature type="transmembrane region" description="Helical" evidence="2">
    <location>
        <begin position="150"/>
        <end position="172"/>
    </location>
</feature>